<dbReference type="InterPro" id="IPR029047">
    <property type="entry name" value="HSP70_peptide-bd_sf"/>
</dbReference>
<accession>A0A0G4EGG5</accession>
<evidence type="ECO:0008006" key="7">
    <source>
        <dbReference type="Google" id="ProtNLM"/>
    </source>
</evidence>
<dbReference type="Gene3D" id="3.30.420.40">
    <property type="match status" value="2"/>
</dbReference>
<dbReference type="CDD" id="cd24028">
    <property type="entry name" value="ASKHA_NBD_HSP70_HSPA1-like"/>
    <property type="match status" value="1"/>
</dbReference>
<dbReference type="PROSITE" id="PS00329">
    <property type="entry name" value="HSP70_2"/>
    <property type="match status" value="1"/>
</dbReference>
<dbReference type="InParanoid" id="A0A0G4EGG5"/>
<dbReference type="PANTHER" id="PTHR19375">
    <property type="entry name" value="HEAT SHOCK PROTEIN 70KDA"/>
    <property type="match status" value="1"/>
</dbReference>
<gene>
    <name evidence="5" type="ORF">Vbra_11590</name>
</gene>
<dbReference type="InterPro" id="IPR043129">
    <property type="entry name" value="ATPase_NBD"/>
</dbReference>
<organism evidence="5 6">
    <name type="scientific">Vitrella brassicaformis (strain CCMP3155)</name>
    <dbReference type="NCBI Taxonomy" id="1169540"/>
    <lineage>
        <taxon>Eukaryota</taxon>
        <taxon>Sar</taxon>
        <taxon>Alveolata</taxon>
        <taxon>Colpodellida</taxon>
        <taxon>Vitrellaceae</taxon>
        <taxon>Vitrella</taxon>
    </lineage>
</organism>
<protein>
    <recommendedName>
        <fullName evidence="7">Heat shock protein 70</fullName>
    </recommendedName>
</protein>
<evidence type="ECO:0000313" key="6">
    <source>
        <dbReference type="Proteomes" id="UP000041254"/>
    </source>
</evidence>
<dbReference type="InterPro" id="IPR013126">
    <property type="entry name" value="Hsp_70_fam"/>
</dbReference>
<proteinExistence type="inferred from homology"/>
<comment type="similarity">
    <text evidence="1 4">Belongs to the heat shock protein 70 family.</text>
</comment>
<dbReference type="AlphaFoldDB" id="A0A0G4EGG5"/>
<dbReference type="STRING" id="1169540.A0A0G4EGG5"/>
<dbReference type="SUPFAM" id="SSF100920">
    <property type="entry name" value="Heat shock protein 70kD (HSP70), peptide-binding domain"/>
    <property type="match status" value="1"/>
</dbReference>
<reference evidence="5 6" key="1">
    <citation type="submission" date="2014-11" db="EMBL/GenBank/DDBJ databases">
        <authorList>
            <person name="Zhu J."/>
            <person name="Qi W."/>
            <person name="Song R."/>
        </authorList>
    </citation>
    <scope>NUCLEOTIDE SEQUENCE [LARGE SCALE GENOMIC DNA]</scope>
</reference>
<dbReference type="PROSITE" id="PS01036">
    <property type="entry name" value="HSP70_3"/>
    <property type="match status" value="1"/>
</dbReference>
<name>A0A0G4EGG5_VITBC</name>
<dbReference type="Proteomes" id="UP000041254">
    <property type="component" value="Unassembled WGS sequence"/>
</dbReference>
<dbReference type="FunFam" id="3.90.640.10:FF:000010">
    <property type="entry name" value="heat shock 70 kDa protein 14"/>
    <property type="match status" value="1"/>
</dbReference>
<dbReference type="FunFam" id="3.30.30.30:FF:000003">
    <property type="entry name" value="Heat shock protein 9"/>
    <property type="match status" value="1"/>
</dbReference>
<dbReference type="Pfam" id="PF00012">
    <property type="entry name" value="HSP70"/>
    <property type="match status" value="1"/>
</dbReference>
<dbReference type="VEuPathDB" id="CryptoDB:Vbra_11590"/>
<dbReference type="EMBL" id="CDMY01000220">
    <property type="protein sequence ID" value="CEL94499.1"/>
    <property type="molecule type" value="Genomic_DNA"/>
</dbReference>
<evidence type="ECO:0000256" key="4">
    <source>
        <dbReference type="RuleBase" id="RU003322"/>
    </source>
</evidence>
<evidence type="ECO:0000313" key="5">
    <source>
        <dbReference type="EMBL" id="CEL94499.1"/>
    </source>
</evidence>
<dbReference type="Gene3D" id="3.30.30.30">
    <property type="match status" value="1"/>
</dbReference>
<keyword evidence="2 4" id="KW-0547">Nucleotide-binding</keyword>
<keyword evidence="6" id="KW-1185">Reference proteome</keyword>
<dbReference type="PROSITE" id="PS00297">
    <property type="entry name" value="HSP70_1"/>
    <property type="match status" value="1"/>
</dbReference>
<dbReference type="GO" id="GO:0005524">
    <property type="term" value="F:ATP binding"/>
    <property type="evidence" value="ECO:0007669"/>
    <property type="project" value="UniProtKB-KW"/>
</dbReference>
<dbReference type="SUPFAM" id="SSF53067">
    <property type="entry name" value="Actin-like ATPase domain"/>
    <property type="match status" value="2"/>
</dbReference>
<dbReference type="PhylomeDB" id="A0A0G4EGG5"/>
<dbReference type="GO" id="GO:0140662">
    <property type="term" value="F:ATP-dependent protein folding chaperone"/>
    <property type="evidence" value="ECO:0007669"/>
    <property type="project" value="InterPro"/>
</dbReference>
<dbReference type="Gene3D" id="3.90.640.10">
    <property type="entry name" value="Actin, Chain A, domain 4"/>
    <property type="match status" value="1"/>
</dbReference>
<evidence type="ECO:0000256" key="1">
    <source>
        <dbReference type="ARBA" id="ARBA00007381"/>
    </source>
</evidence>
<dbReference type="OrthoDB" id="2401965at2759"/>
<dbReference type="Gene3D" id="2.60.34.10">
    <property type="entry name" value="Substrate Binding Domain Of DNAk, Chain A, domain 1"/>
    <property type="match status" value="1"/>
</dbReference>
<keyword evidence="3 4" id="KW-0067">ATP-binding</keyword>
<dbReference type="PRINTS" id="PR00301">
    <property type="entry name" value="HEATSHOCK70"/>
</dbReference>
<evidence type="ECO:0000256" key="2">
    <source>
        <dbReference type="ARBA" id="ARBA00022741"/>
    </source>
</evidence>
<sequence length="531" mass="57244">MAAGGPAIGIDLGTTHSRVAVFQNNTAKLITNAHDDPAMPSCVAFTKESPLPLIGEAAKQQQSNNLENTIFAVKRLIGRSFDDPSVQSALKYWPFKVMRAKGGKPIIEVTHQHETKGLLVEDVTAMVLTKLKNAAEAPLGTTVKNAVISVPGHFNHAQRQAVKDAATMSGLNVMRIMSDHGAAAIATHWLDKTADMGTGERNVLILDMGGGTCDVTLLTAHDGVFDVRATAGVELGGEDIDSRLVDFCVEDFMGKNVGTDPTTDRQAMSWLRAECDKAKLTLSTGTEFTIEIKNLFQGIDYAVHIPRARFEDLCAGFFRKVLLLVDKVLRDDGMDKEAVHDVVLVGGSTRIPKIQELITDYFGGRAPIGPIADGALARGAAVMAALLCEDPSVKLQPLILLDVMPISVGVETAGGVMAKIVERDTTLPTKKTCTFGTHLHNQTKVLIQVYEGEGTMTAENNLLCSFYLKGIKPASRGQHIQVTFDIDTNGTICVDAQRQTDYQHISANVNNLFRVGLEHPPDADAVLAYCD</sequence>
<evidence type="ECO:0000256" key="3">
    <source>
        <dbReference type="ARBA" id="ARBA00022840"/>
    </source>
</evidence>
<dbReference type="InterPro" id="IPR018181">
    <property type="entry name" value="Heat_shock_70_CS"/>
</dbReference>